<keyword evidence="4" id="KW-0812">Transmembrane</keyword>
<name>A0ABY8BJI6_9BURK</name>
<evidence type="ECO:0000256" key="1">
    <source>
        <dbReference type="ARBA" id="ARBA00022801"/>
    </source>
</evidence>
<keyword evidence="2" id="KW-0442">Lipid degradation</keyword>
<dbReference type="EMBL" id="CP119083">
    <property type="protein sequence ID" value="WEF35128.1"/>
    <property type="molecule type" value="Genomic_DNA"/>
</dbReference>
<feature type="transmembrane region" description="Helical" evidence="4">
    <location>
        <begin position="81"/>
        <end position="100"/>
    </location>
</feature>
<accession>A0ABY8BJI6</accession>
<keyword evidence="4" id="KW-0472">Membrane</keyword>
<reference evidence="5 6" key="1">
    <citation type="submission" date="2023-02" db="EMBL/GenBank/DDBJ databases">
        <title>Gemone sequence of Telluria chitinolytica ACM 3522T.</title>
        <authorList>
            <person name="Frediansyah A."/>
            <person name="Miess H."/>
            <person name="Gross H."/>
        </authorList>
    </citation>
    <scope>NUCLEOTIDE SEQUENCE [LARGE SCALE GENOMIC DNA]</scope>
    <source>
        <strain evidence="5 6">ACM 3522</strain>
    </source>
</reference>
<keyword evidence="1 5" id="KW-0378">Hydrolase</keyword>
<keyword evidence="4" id="KW-1133">Transmembrane helix</keyword>
<dbReference type="SUPFAM" id="SSF53474">
    <property type="entry name" value="alpha/beta-Hydrolases"/>
    <property type="match status" value="1"/>
</dbReference>
<keyword evidence="6" id="KW-1185">Reference proteome</keyword>
<dbReference type="PANTHER" id="PTHR10272">
    <property type="entry name" value="PLATELET-ACTIVATING FACTOR ACETYLHYDROLASE"/>
    <property type="match status" value="1"/>
</dbReference>
<dbReference type="Pfam" id="PF03403">
    <property type="entry name" value="PAF-AH_p_II"/>
    <property type="match status" value="2"/>
</dbReference>
<dbReference type="PANTHER" id="PTHR10272:SF0">
    <property type="entry name" value="PLATELET-ACTIVATING FACTOR ACETYLHYDROLASE"/>
    <property type="match status" value="1"/>
</dbReference>
<organism evidence="5 6">
    <name type="scientific">Pseudoduganella chitinolytica</name>
    <dbReference type="NCBI Taxonomy" id="34070"/>
    <lineage>
        <taxon>Bacteria</taxon>
        <taxon>Pseudomonadati</taxon>
        <taxon>Pseudomonadota</taxon>
        <taxon>Betaproteobacteria</taxon>
        <taxon>Burkholderiales</taxon>
        <taxon>Oxalobacteraceae</taxon>
        <taxon>Telluria group</taxon>
        <taxon>Pseudoduganella</taxon>
    </lineage>
</organism>
<dbReference type="RefSeq" id="WP_277417798.1">
    <property type="nucleotide sequence ID" value="NZ_CP119083.1"/>
</dbReference>
<keyword evidence="3" id="KW-0443">Lipid metabolism</keyword>
<protein>
    <submittedName>
        <fullName evidence="5">Dienelactone hydrolase family protein</fullName>
    </submittedName>
</protein>
<feature type="transmembrane region" description="Helical" evidence="4">
    <location>
        <begin position="50"/>
        <end position="69"/>
    </location>
</feature>
<evidence type="ECO:0000256" key="2">
    <source>
        <dbReference type="ARBA" id="ARBA00022963"/>
    </source>
</evidence>
<evidence type="ECO:0000256" key="3">
    <source>
        <dbReference type="ARBA" id="ARBA00023098"/>
    </source>
</evidence>
<gene>
    <name evidence="5" type="ORF">PX653_10300</name>
</gene>
<dbReference type="GO" id="GO:0016787">
    <property type="term" value="F:hydrolase activity"/>
    <property type="evidence" value="ECO:0007669"/>
    <property type="project" value="UniProtKB-KW"/>
</dbReference>
<proteinExistence type="predicted"/>
<evidence type="ECO:0000313" key="5">
    <source>
        <dbReference type="EMBL" id="WEF35128.1"/>
    </source>
</evidence>
<evidence type="ECO:0000313" key="6">
    <source>
        <dbReference type="Proteomes" id="UP001216510"/>
    </source>
</evidence>
<dbReference type="Gene3D" id="3.40.50.1820">
    <property type="entry name" value="alpha/beta hydrolase"/>
    <property type="match status" value="1"/>
</dbReference>
<evidence type="ECO:0000256" key="4">
    <source>
        <dbReference type="SAM" id="Phobius"/>
    </source>
</evidence>
<dbReference type="InterPro" id="IPR029058">
    <property type="entry name" value="AB_hydrolase_fold"/>
</dbReference>
<dbReference type="Proteomes" id="UP001216510">
    <property type="component" value="Chromosome"/>
</dbReference>
<sequence>MSWLDSALLAGAILCALAAMAGRTGRPARACAVLVLLAAGCVLQVVAEGWYWQFVPVYALILLAALRMARGARRTRWQESLVCAGLLGGAGVLAASWVFLPVPGLPAPHGPYAVGTQVFRWVDATRPEPATRAPGDRRNLVVQAWYPAAHGAGGVHAAYIDGLGRLPDAVAGMPGAVLAHYDRIDTHGIQRAPVAADRRTWPVVLFSPGYGASRAFYTTLVSDLASRGFVVLAVDHPFEASVTQLADGRLATPVERFAANDPDRLDYMRQRLEVRTADLRAVLDRLAHPDGLGSLAGRLDLARIAAVGHSFGGAASVAIASTDERVRAAVNLDGTLYGTLAERQLDRPFLLIESDRGETRHSALYLQGNRRLIAHLQSAGFRYQIAQANHYSFTDVPLLLSPPARWLLAKVMGGARGPAETVHASVDLLAAFLQGRPADLQAVAGRYRRIEGGPAGPSG</sequence>